<organism evidence="1 2">
    <name type="scientific">Flavobacterium johnsoniae</name>
    <name type="common">Cytophaga johnsonae</name>
    <dbReference type="NCBI Taxonomy" id="986"/>
    <lineage>
        <taxon>Bacteria</taxon>
        <taxon>Pseudomonadati</taxon>
        <taxon>Bacteroidota</taxon>
        <taxon>Flavobacteriia</taxon>
        <taxon>Flavobacteriales</taxon>
        <taxon>Flavobacteriaceae</taxon>
        <taxon>Flavobacterium</taxon>
    </lineage>
</organism>
<dbReference type="AlphaFoldDB" id="A0A1M5Q4M0"/>
<dbReference type="RefSeq" id="WP_073409926.1">
    <property type="nucleotide sequence ID" value="NZ_FQWH01000006.1"/>
</dbReference>
<protein>
    <submittedName>
        <fullName evidence="1">Uncharacterized protein</fullName>
    </submittedName>
</protein>
<reference evidence="1 2" key="1">
    <citation type="submission" date="2016-11" db="EMBL/GenBank/DDBJ databases">
        <authorList>
            <person name="Jaros S."/>
            <person name="Januszkiewicz K."/>
            <person name="Wedrychowicz H."/>
        </authorList>
    </citation>
    <scope>NUCLEOTIDE SEQUENCE [LARGE SCALE GENOMIC DNA]</scope>
    <source>
        <strain evidence="1 2">DSM 6792</strain>
    </source>
</reference>
<gene>
    <name evidence="1" type="ORF">SAMN05444388_106186</name>
</gene>
<evidence type="ECO:0000313" key="1">
    <source>
        <dbReference type="EMBL" id="SHH09035.1"/>
    </source>
</evidence>
<sequence length="182" mass="21686">MNKKVNIEDIEFGVDSRYKSNSERDTDGAALMEARLQRIKNLSIDQVIRAKLLQLKLKMEAYISKPTYDNHHYFSEFLSAYIDTIYNKRSSFAKDIDITPVSLSQVINNHREPKEEFILKLMIHSEKTYQNVCEFHKKTWFQVYFHEKICDTMSTQDKWRPKIEKHVKFSESLKLETVDNIR</sequence>
<dbReference type="Proteomes" id="UP000184112">
    <property type="component" value="Unassembled WGS sequence"/>
</dbReference>
<proteinExistence type="predicted"/>
<evidence type="ECO:0000313" key="2">
    <source>
        <dbReference type="Proteomes" id="UP000184112"/>
    </source>
</evidence>
<dbReference type="EMBL" id="FQWH01000006">
    <property type="protein sequence ID" value="SHH09035.1"/>
    <property type="molecule type" value="Genomic_DNA"/>
</dbReference>
<accession>A0A1M5Q4M0</accession>
<name>A0A1M5Q4M0_FLAJO</name>